<feature type="compositionally biased region" description="Low complexity" evidence="1">
    <location>
        <begin position="591"/>
        <end position="605"/>
    </location>
</feature>
<feature type="compositionally biased region" description="Low complexity" evidence="1">
    <location>
        <begin position="11"/>
        <end position="25"/>
    </location>
</feature>
<accession>A0AAV2KB15</accession>
<feature type="region of interest" description="Disordered" evidence="1">
    <location>
        <begin position="837"/>
        <end position="908"/>
    </location>
</feature>
<reference evidence="2 3" key="1">
    <citation type="submission" date="2024-04" db="EMBL/GenBank/DDBJ databases">
        <authorList>
            <person name="Waldvogel A.-M."/>
            <person name="Schoenle A."/>
        </authorList>
    </citation>
    <scope>NUCLEOTIDE SEQUENCE [LARGE SCALE GENOMIC DNA]</scope>
</reference>
<protein>
    <submittedName>
        <fullName evidence="2">Uncharacterized protein</fullName>
    </submittedName>
</protein>
<keyword evidence="3" id="KW-1185">Reference proteome</keyword>
<sequence length="979" mass="107974">MLSVLHLSSRTPQQLTPPSSLPSRSTPRRVRNSSPAPLRPALQLLSFSSHRRPGTSIHFGHPPPRLIDFNLNHNRAIRSPPRPELSLRRGSSFLDSEQTQPYFGRSNPGLSSPSRSAWLNISPNPSCHTEFFILRSRPLSHLSRSASIRFSPSLSIHRRHLLSPVAKGLSPRILQISQKSLDAQIPSSLKGGLHQKTTPDPQKTPVYRSHQPSNDHPDPYPQTHHLNPEYFSSSKGLHRHLTLDETDPIPIGSNVVISIPDHQIHDPSDHVSQLSGSYSRTHKSLLFTLRIRTIFNTTVQQPKRYSHTPAGVTSPRSLPQIYSSPVISSPPTVPNHTLNQKPALDSLPRKFTGRSILPFAHPAIHSGLEQPPYIGHSPSYPSQSLTFNSASSYQPPTLLPDTPNLRLPYHPKSAPRPQVDNLALISASPRIRYSSPGKRSLYHRRSSNALLTPAILLPSSHLPPIVPNQSIHISSDNQGRPVSCDHPSCQARIQLPEHQSAPTIQPYYQASVPPIKHVSPQSRSLLRHTQEASHPATKLRESSRLIPVLLPIPSPLFALITKDHDRPVLRIPPSHRSTVARRERHAIVPPSSDSSQFLSLQHSSFPPRPPSHLKSAIDHQPRSHAPSASLLTGPDLSISSSPSQSSSIIQRRESIRISYLQQRSGHHGPPSSLAILLGFSNLPEAATHSRHASPNSPSLHEPRLSLLWSHSHVISYSIMPRPSLLLSSISHSRTVHHSLPPSPPHPLHTPRPTPNHPRALLLLIHKSISSPRLGYLIPLLQNSTAVCVPCNIVTRADSQRAEVPTLNKSSPHDIIHPPLFSAPSIILLPPSFPHGLDPSPLLSDPSTPKEATNTLPPLRVRGEITTRPSPHQTVTSASSVPSNLPPRPPHTPHTVQPPARHPLTRNPFKNSTLSLPYLQLPPALHRLRLRFFSTAGRTHVPRAPPHKDTASAPFLSSRTYRLRPPSIHNSLSLHLSIPS</sequence>
<evidence type="ECO:0000256" key="1">
    <source>
        <dbReference type="SAM" id="MobiDB-lite"/>
    </source>
</evidence>
<feature type="region of interest" description="Disordered" evidence="1">
    <location>
        <begin position="735"/>
        <end position="754"/>
    </location>
</feature>
<feature type="region of interest" description="Disordered" evidence="1">
    <location>
        <begin position="188"/>
        <end position="232"/>
    </location>
</feature>
<dbReference type="Proteomes" id="UP001497482">
    <property type="component" value="Chromosome 17"/>
</dbReference>
<feature type="compositionally biased region" description="Low complexity" evidence="1">
    <location>
        <begin position="637"/>
        <end position="648"/>
    </location>
</feature>
<feature type="compositionally biased region" description="Polar residues" evidence="1">
    <location>
        <begin position="1"/>
        <end position="10"/>
    </location>
</feature>
<dbReference type="EMBL" id="OZ035839">
    <property type="protein sequence ID" value="CAL1585150.1"/>
    <property type="molecule type" value="Genomic_DNA"/>
</dbReference>
<feature type="compositionally biased region" description="Pro residues" evidence="1">
    <location>
        <begin position="740"/>
        <end position="754"/>
    </location>
</feature>
<feature type="region of interest" description="Disordered" evidence="1">
    <location>
        <begin position="568"/>
        <end position="648"/>
    </location>
</feature>
<name>A0AAV2KB15_KNICA</name>
<feature type="compositionally biased region" description="Low complexity" evidence="1">
    <location>
        <begin position="837"/>
        <end position="846"/>
    </location>
</feature>
<proteinExistence type="predicted"/>
<feature type="compositionally biased region" description="Polar residues" evidence="1">
    <location>
        <begin position="866"/>
        <end position="882"/>
    </location>
</feature>
<feature type="region of interest" description="Disordered" evidence="1">
    <location>
        <begin position="1"/>
        <end position="39"/>
    </location>
</feature>
<gene>
    <name evidence="2" type="ORF">KC01_LOCUS15393</name>
</gene>
<dbReference type="AlphaFoldDB" id="A0AAV2KB15"/>
<organism evidence="2 3">
    <name type="scientific">Knipowitschia caucasica</name>
    <name type="common">Caucasian dwarf goby</name>
    <name type="synonym">Pomatoschistus caucasicus</name>
    <dbReference type="NCBI Taxonomy" id="637954"/>
    <lineage>
        <taxon>Eukaryota</taxon>
        <taxon>Metazoa</taxon>
        <taxon>Chordata</taxon>
        <taxon>Craniata</taxon>
        <taxon>Vertebrata</taxon>
        <taxon>Euteleostomi</taxon>
        <taxon>Actinopterygii</taxon>
        <taxon>Neopterygii</taxon>
        <taxon>Teleostei</taxon>
        <taxon>Neoteleostei</taxon>
        <taxon>Acanthomorphata</taxon>
        <taxon>Gobiaria</taxon>
        <taxon>Gobiiformes</taxon>
        <taxon>Gobioidei</taxon>
        <taxon>Gobiidae</taxon>
        <taxon>Gobiinae</taxon>
        <taxon>Knipowitschia</taxon>
    </lineage>
</organism>
<evidence type="ECO:0000313" key="2">
    <source>
        <dbReference type="EMBL" id="CAL1585150.1"/>
    </source>
</evidence>
<evidence type="ECO:0000313" key="3">
    <source>
        <dbReference type="Proteomes" id="UP001497482"/>
    </source>
</evidence>